<dbReference type="Pfam" id="PF08501">
    <property type="entry name" value="Shikimate_dh_N"/>
    <property type="match status" value="1"/>
</dbReference>
<evidence type="ECO:0000256" key="3">
    <source>
        <dbReference type="ARBA" id="ARBA00022605"/>
    </source>
</evidence>
<dbReference type="InterPro" id="IPR022893">
    <property type="entry name" value="Shikimate_DH_fam"/>
</dbReference>
<dbReference type="InterPro" id="IPR011342">
    <property type="entry name" value="Shikimate_DH"/>
</dbReference>
<feature type="binding site" evidence="8">
    <location>
        <begin position="156"/>
        <end position="161"/>
    </location>
    <ligand>
        <name>NADP(+)</name>
        <dbReference type="ChEBI" id="CHEBI:58349"/>
    </ligand>
</feature>
<comment type="catalytic activity">
    <reaction evidence="7 8">
        <text>shikimate + NADP(+) = 3-dehydroshikimate + NADPH + H(+)</text>
        <dbReference type="Rhea" id="RHEA:17737"/>
        <dbReference type="ChEBI" id="CHEBI:15378"/>
        <dbReference type="ChEBI" id="CHEBI:16630"/>
        <dbReference type="ChEBI" id="CHEBI:36208"/>
        <dbReference type="ChEBI" id="CHEBI:57783"/>
        <dbReference type="ChEBI" id="CHEBI:58349"/>
        <dbReference type="EC" id="1.1.1.25"/>
    </reaction>
</comment>
<dbReference type="InterPro" id="IPR013708">
    <property type="entry name" value="Shikimate_DH-bd_N"/>
</dbReference>
<feature type="binding site" evidence="8">
    <location>
        <begin position="132"/>
        <end position="136"/>
    </location>
    <ligand>
        <name>NADP(+)</name>
        <dbReference type="ChEBI" id="CHEBI:58349"/>
    </ligand>
</feature>
<dbReference type="NCBIfam" id="TIGR00507">
    <property type="entry name" value="aroE"/>
    <property type="match status" value="1"/>
</dbReference>
<dbReference type="SUPFAM" id="SSF51735">
    <property type="entry name" value="NAD(P)-binding Rossmann-fold domains"/>
    <property type="match status" value="1"/>
</dbReference>
<dbReference type="GO" id="GO:0009423">
    <property type="term" value="P:chorismate biosynthetic process"/>
    <property type="evidence" value="ECO:0007669"/>
    <property type="project" value="UniProtKB-UniRule"/>
</dbReference>
<dbReference type="EC" id="1.1.1.25" evidence="2 8"/>
<feature type="domain" description="SDH C-terminal" evidence="11">
    <location>
        <begin position="250"/>
        <end position="279"/>
    </location>
</feature>
<dbReference type="Proteomes" id="UP000230790">
    <property type="component" value="Unassembled WGS sequence"/>
</dbReference>
<comment type="caution">
    <text evidence="12">The sequence shown here is derived from an EMBL/GenBank/DDBJ whole genome shotgun (WGS) entry which is preliminary data.</text>
</comment>
<evidence type="ECO:0000259" key="9">
    <source>
        <dbReference type="Pfam" id="PF01488"/>
    </source>
</evidence>
<evidence type="ECO:0000256" key="1">
    <source>
        <dbReference type="ARBA" id="ARBA00004871"/>
    </source>
</evidence>
<dbReference type="InterPro" id="IPR046346">
    <property type="entry name" value="Aminoacid_DH-like_N_sf"/>
</dbReference>
<proteinExistence type="inferred from homology"/>
<evidence type="ECO:0000256" key="7">
    <source>
        <dbReference type="ARBA" id="ARBA00049442"/>
    </source>
</evidence>
<gene>
    <name evidence="8 12" type="primary">aroE</name>
    <name evidence="12" type="ORF">CUN48_08275</name>
</gene>
<dbReference type="PANTHER" id="PTHR21089">
    <property type="entry name" value="SHIKIMATE DEHYDROGENASE"/>
    <property type="match status" value="1"/>
</dbReference>
<dbReference type="GO" id="GO:0050661">
    <property type="term" value="F:NADP binding"/>
    <property type="evidence" value="ECO:0007669"/>
    <property type="project" value="InterPro"/>
</dbReference>
<feature type="active site" description="Proton acceptor" evidence="8">
    <location>
        <position position="71"/>
    </location>
</feature>
<comment type="function">
    <text evidence="8">Involved in the biosynthesis of the chorismate, which leads to the biosynthesis of aromatic amino acids. Catalyzes the reversible NADPH linked reduction of 3-dehydroshikimate (DHSA) to yield shikimate (SA).</text>
</comment>
<dbReference type="CDD" id="cd01065">
    <property type="entry name" value="NAD_bind_Shikimate_DH"/>
    <property type="match status" value="1"/>
</dbReference>
<evidence type="ECO:0000256" key="8">
    <source>
        <dbReference type="HAMAP-Rule" id="MF_00222"/>
    </source>
</evidence>
<dbReference type="Pfam" id="PF18317">
    <property type="entry name" value="SDH_C"/>
    <property type="match status" value="1"/>
</dbReference>
<keyword evidence="5 8" id="KW-0560">Oxidoreductase</keyword>
<feature type="binding site" evidence="8">
    <location>
        <position position="257"/>
    </location>
    <ligand>
        <name>shikimate</name>
        <dbReference type="ChEBI" id="CHEBI:36208"/>
    </ligand>
</feature>
<comment type="caution">
    <text evidence="8">Lacks conserved residue(s) required for the propagation of feature annotation.</text>
</comment>
<dbReference type="HAMAP" id="MF_00222">
    <property type="entry name" value="Shikimate_DH_AroE"/>
    <property type="match status" value="1"/>
</dbReference>
<name>A0A2M8QCJ8_9CHLR</name>
<evidence type="ECO:0000259" key="11">
    <source>
        <dbReference type="Pfam" id="PF18317"/>
    </source>
</evidence>
<evidence type="ECO:0000256" key="5">
    <source>
        <dbReference type="ARBA" id="ARBA00023002"/>
    </source>
</evidence>
<dbReference type="SUPFAM" id="SSF53223">
    <property type="entry name" value="Aminoacid dehydrogenase-like, N-terminal domain"/>
    <property type="match status" value="1"/>
</dbReference>
<dbReference type="InterPro" id="IPR036291">
    <property type="entry name" value="NAD(P)-bd_dom_sf"/>
</dbReference>
<dbReference type="InterPro" id="IPR006151">
    <property type="entry name" value="Shikm_DH/Glu-tRNA_Rdtase"/>
</dbReference>
<comment type="similarity">
    <text evidence="8">Belongs to the shikimate dehydrogenase family.</text>
</comment>
<dbReference type="GO" id="GO:0019632">
    <property type="term" value="P:shikimate metabolic process"/>
    <property type="evidence" value="ECO:0007669"/>
    <property type="project" value="InterPro"/>
</dbReference>
<dbReference type="EMBL" id="PGTN01000045">
    <property type="protein sequence ID" value="PJF47533.1"/>
    <property type="molecule type" value="Genomic_DNA"/>
</dbReference>
<dbReference type="InterPro" id="IPR041121">
    <property type="entry name" value="SDH_C"/>
</dbReference>
<evidence type="ECO:0000256" key="2">
    <source>
        <dbReference type="ARBA" id="ARBA00012962"/>
    </source>
</evidence>
<organism evidence="12 13">
    <name type="scientific">Candidatus Thermofonsia Clade 3 bacterium</name>
    <dbReference type="NCBI Taxonomy" id="2364212"/>
    <lineage>
        <taxon>Bacteria</taxon>
        <taxon>Bacillati</taxon>
        <taxon>Chloroflexota</taxon>
        <taxon>Candidatus Thermofontia</taxon>
        <taxon>Candidatus Thermofonsia Clade 3</taxon>
    </lineage>
</organism>
<dbReference type="GO" id="GO:0004764">
    <property type="term" value="F:shikimate 3-dehydrogenase (NADP+) activity"/>
    <property type="evidence" value="ECO:0007669"/>
    <property type="project" value="UniProtKB-UniRule"/>
</dbReference>
<dbReference type="UniPathway" id="UPA00053">
    <property type="reaction ID" value="UER00087"/>
</dbReference>
<evidence type="ECO:0000259" key="10">
    <source>
        <dbReference type="Pfam" id="PF08501"/>
    </source>
</evidence>
<feature type="domain" description="Quinate/shikimate 5-dehydrogenase/glutamyl-tRNA reductase" evidence="9">
    <location>
        <begin position="124"/>
        <end position="199"/>
    </location>
</feature>
<keyword evidence="4 8" id="KW-0521">NADP</keyword>
<feature type="binding site" evidence="8">
    <location>
        <position position="67"/>
    </location>
    <ligand>
        <name>shikimate</name>
        <dbReference type="ChEBI" id="CHEBI:36208"/>
    </ligand>
</feature>
<evidence type="ECO:0000256" key="4">
    <source>
        <dbReference type="ARBA" id="ARBA00022857"/>
    </source>
</evidence>
<keyword evidence="6 8" id="KW-0057">Aromatic amino acid biosynthesis</keyword>
<dbReference type="Gene3D" id="3.40.50.720">
    <property type="entry name" value="NAD(P)-binding Rossmann-like Domain"/>
    <property type="match status" value="1"/>
</dbReference>
<feature type="binding site" evidence="8">
    <location>
        <position position="92"/>
    </location>
    <ligand>
        <name>shikimate</name>
        <dbReference type="ChEBI" id="CHEBI:36208"/>
    </ligand>
</feature>
<comment type="pathway">
    <text evidence="1 8">Metabolic intermediate biosynthesis; chorismate biosynthesis; chorismate from D-erythrose 4-phosphate and phosphoenolpyruvate: step 4/7.</text>
</comment>
<dbReference type="GO" id="GO:0009073">
    <property type="term" value="P:aromatic amino acid family biosynthetic process"/>
    <property type="evidence" value="ECO:0007669"/>
    <property type="project" value="UniProtKB-KW"/>
</dbReference>
<dbReference type="AlphaFoldDB" id="A0A2M8QCJ8"/>
<dbReference type="GO" id="GO:0008652">
    <property type="term" value="P:amino acid biosynthetic process"/>
    <property type="evidence" value="ECO:0007669"/>
    <property type="project" value="UniProtKB-KW"/>
</dbReference>
<sequence>MTTNYRHEIVGVFGDPVDENPAILMFEAAFKAKGLRWRYQNFHVRAEDLGAAMAGIRAMRFRGINLTLPHKIAGLRYLDRITPEAALIGAVNTIVRDGDALIGANTDGKGFLMALKLNANLDPTGKRVVVLGAGGAARAIAVELALAGVRRITIANRTAQRGEALAQLINDKTSAQAEFAWWRGDYTLPEDTDIVVNATGIGLFPHMDDKPGVNMDSIKPGMLVCDVVPHPPRTRFLIEATAKGAKTLDGLGMLVYQGAIAFTIWTGQDAPVDVMRQALAEVFA</sequence>
<evidence type="ECO:0000313" key="13">
    <source>
        <dbReference type="Proteomes" id="UP000230790"/>
    </source>
</evidence>
<accession>A0A2M8QCJ8</accession>
<dbReference type="Pfam" id="PF01488">
    <property type="entry name" value="Shikimate_DH"/>
    <property type="match status" value="1"/>
</dbReference>
<feature type="binding site" evidence="8">
    <location>
        <position position="107"/>
    </location>
    <ligand>
        <name>shikimate</name>
        <dbReference type="ChEBI" id="CHEBI:36208"/>
    </ligand>
</feature>
<dbReference type="Gene3D" id="3.40.50.10860">
    <property type="entry name" value="Leucine Dehydrogenase, chain A, domain 1"/>
    <property type="match status" value="1"/>
</dbReference>
<feature type="binding site" evidence="8">
    <location>
        <position position="227"/>
    </location>
    <ligand>
        <name>NADP(+)</name>
        <dbReference type="ChEBI" id="CHEBI:58349"/>
    </ligand>
</feature>
<feature type="binding site" evidence="8">
    <location>
        <position position="250"/>
    </location>
    <ligand>
        <name>NADP(+)</name>
        <dbReference type="ChEBI" id="CHEBI:58349"/>
    </ligand>
</feature>
<evidence type="ECO:0000256" key="6">
    <source>
        <dbReference type="ARBA" id="ARBA00023141"/>
    </source>
</evidence>
<dbReference type="PANTHER" id="PTHR21089:SF1">
    <property type="entry name" value="BIFUNCTIONAL 3-DEHYDROQUINATE DEHYDRATASE_SHIKIMATE DEHYDROGENASE, CHLOROPLASTIC"/>
    <property type="match status" value="1"/>
</dbReference>
<protein>
    <recommendedName>
        <fullName evidence="2 8">Shikimate dehydrogenase (NADP(+))</fullName>
        <shortName evidence="8">SDH</shortName>
        <ecNumber evidence="2 8">1.1.1.25</ecNumber>
    </recommendedName>
</protein>
<keyword evidence="3 8" id="KW-0028">Amino-acid biosynthesis</keyword>
<evidence type="ECO:0000313" key="12">
    <source>
        <dbReference type="EMBL" id="PJF47533.1"/>
    </source>
</evidence>
<comment type="subunit">
    <text evidence="8">Homodimer.</text>
</comment>
<reference evidence="12 13" key="1">
    <citation type="submission" date="2017-11" db="EMBL/GenBank/DDBJ databases">
        <title>Evolution of Phototrophy in the Chloroflexi Phylum Driven by Horizontal Gene Transfer.</title>
        <authorList>
            <person name="Ward L.M."/>
            <person name="Hemp J."/>
            <person name="Shih P.M."/>
            <person name="Mcglynn S.E."/>
            <person name="Fischer W."/>
        </authorList>
    </citation>
    <scope>NUCLEOTIDE SEQUENCE [LARGE SCALE GENOMIC DNA]</scope>
    <source>
        <strain evidence="12">JP3_7</strain>
    </source>
</reference>
<feature type="domain" description="Shikimate dehydrogenase substrate binding N-terminal" evidence="10">
    <location>
        <begin position="12"/>
        <end position="94"/>
    </location>
</feature>